<evidence type="ECO:0000256" key="2">
    <source>
        <dbReference type="SAM" id="Phobius"/>
    </source>
</evidence>
<dbReference type="GO" id="GO:0005504">
    <property type="term" value="F:fatty acid binding"/>
    <property type="evidence" value="ECO:0007669"/>
    <property type="project" value="TreeGrafter"/>
</dbReference>
<keyword evidence="2" id="KW-0472">Membrane</keyword>
<dbReference type="GO" id="GO:0055088">
    <property type="term" value="P:lipid homeostasis"/>
    <property type="evidence" value="ECO:0007669"/>
    <property type="project" value="TreeGrafter"/>
</dbReference>
<feature type="domain" description="Acyl-CoA oxidase/dehydrogenase middle" evidence="3">
    <location>
        <begin position="201"/>
        <end position="306"/>
    </location>
</feature>
<proteinExistence type="predicted"/>
<dbReference type="InterPro" id="IPR036250">
    <property type="entry name" value="AcylCo_DH-like_C"/>
</dbReference>
<feature type="transmembrane region" description="Helical" evidence="2">
    <location>
        <begin position="28"/>
        <end position="54"/>
    </location>
</feature>
<dbReference type="SUPFAM" id="SSF47203">
    <property type="entry name" value="Acyl-CoA dehydrogenase C-terminal domain-like"/>
    <property type="match status" value="1"/>
</dbReference>
<dbReference type="GO" id="GO:0071949">
    <property type="term" value="F:FAD binding"/>
    <property type="evidence" value="ECO:0007669"/>
    <property type="project" value="InterPro"/>
</dbReference>
<keyword evidence="1" id="KW-0285">Flavoprotein</keyword>
<accession>A0AA36I6H3</accession>
<dbReference type="EMBL" id="CAUJNA010000724">
    <property type="protein sequence ID" value="CAJ1380569.1"/>
    <property type="molecule type" value="Genomic_DNA"/>
</dbReference>
<keyword evidence="5" id="KW-1185">Reference proteome</keyword>
<dbReference type="PANTHER" id="PTHR10909:SF382">
    <property type="entry name" value="ACYL-COENZYME A OXIDASE"/>
    <property type="match status" value="1"/>
</dbReference>
<evidence type="ECO:0000259" key="3">
    <source>
        <dbReference type="Pfam" id="PF02770"/>
    </source>
</evidence>
<dbReference type="Gene3D" id="2.40.110.10">
    <property type="entry name" value="Butyryl-CoA Dehydrogenase, subunit A, domain 2"/>
    <property type="match status" value="1"/>
</dbReference>
<dbReference type="InterPro" id="IPR009100">
    <property type="entry name" value="AcylCoA_DH/oxidase_NM_dom_sf"/>
</dbReference>
<reference evidence="4" key="1">
    <citation type="submission" date="2023-08" db="EMBL/GenBank/DDBJ databases">
        <authorList>
            <person name="Chen Y."/>
            <person name="Shah S."/>
            <person name="Dougan E. K."/>
            <person name="Thang M."/>
            <person name="Chan C."/>
        </authorList>
    </citation>
    <scope>NUCLEOTIDE SEQUENCE</scope>
</reference>
<protein>
    <recommendedName>
        <fullName evidence="3">Acyl-CoA oxidase/dehydrogenase middle domain-containing protein</fullName>
    </recommendedName>
</protein>
<keyword evidence="2" id="KW-0812">Transmembrane</keyword>
<dbReference type="Gene3D" id="1.20.140.10">
    <property type="entry name" value="Butyryl-CoA Dehydrogenase, subunit A, domain 3"/>
    <property type="match status" value="1"/>
</dbReference>
<keyword evidence="2" id="KW-1133">Transmembrane helix</keyword>
<dbReference type="InterPro" id="IPR006091">
    <property type="entry name" value="Acyl-CoA_Oxase/DH_mid-dom"/>
</dbReference>
<dbReference type="GO" id="GO:0005777">
    <property type="term" value="C:peroxisome"/>
    <property type="evidence" value="ECO:0007669"/>
    <property type="project" value="InterPro"/>
</dbReference>
<dbReference type="Proteomes" id="UP001178507">
    <property type="component" value="Unassembled WGS sequence"/>
</dbReference>
<evidence type="ECO:0000313" key="5">
    <source>
        <dbReference type="Proteomes" id="UP001178507"/>
    </source>
</evidence>
<comment type="caution">
    <text evidence="4">The sequence shown here is derived from an EMBL/GenBank/DDBJ whole genome shotgun (WGS) entry which is preliminary data.</text>
</comment>
<evidence type="ECO:0000256" key="1">
    <source>
        <dbReference type="ARBA" id="ARBA00022630"/>
    </source>
</evidence>
<evidence type="ECO:0000313" key="4">
    <source>
        <dbReference type="EMBL" id="CAJ1380569.1"/>
    </source>
</evidence>
<dbReference type="SUPFAM" id="SSF56645">
    <property type="entry name" value="Acyl-CoA dehydrogenase NM domain-like"/>
    <property type="match status" value="1"/>
</dbReference>
<dbReference type="GO" id="GO:0033540">
    <property type="term" value="P:fatty acid beta-oxidation using acyl-CoA oxidase"/>
    <property type="evidence" value="ECO:0007669"/>
    <property type="project" value="TreeGrafter"/>
</dbReference>
<dbReference type="AlphaFoldDB" id="A0AA36I6H3"/>
<dbReference type="GO" id="GO:0003997">
    <property type="term" value="F:acyl-CoA oxidase activity"/>
    <property type="evidence" value="ECO:0007669"/>
    <property type="project" value="InterPro"/>
</dbReference>
<gene>
    <name evidence="4" type="ORF">EVOR1521_LOCUS8479</name>
</gene>
<dbReference type="PANTHER" id="PTHR10909">
    <property type="entry name" value="ELECTRON TRANSPORT OXIDOREDUCTASE"/>
    <property type="match status" value="1"/>
</dbReference>
<sequence length="620" mass="69652">MSWPQHAWHLLEAEEAPLTAALALLPGWAFAAVFFSAFVTAFAIIASTQALLYWETIHWPWSRLKVCTKKLSAMWDPASLAANKLRYQDLQRREEVLQKKFLEIVGDRKVDENSPWSEHAELLRALLKGGYLSLESITRRDGMLDFFASHRVLAHQECLSCCLGIRMTVHYNLFCGTVLALGDEHQRRWLHESQTRGELGCFMLTESGAGVLSGLVVETTATFHADGQGCWFDLHTPTPAAEKTWISQGLAAEWGVVVADLVVEEKHLGPHVFILDMRTPGVHRESMGEKTSFNALDNAKVSFDHVQLPATALLSKLCRVHARSTADGFKAEYSFTGKKPPSFVQIAQRLLSGRLCISDSAIAYLEGVLHVTRKYTESRFVWVDKERKMPLAELPYMSKVLRSVEVGLNVHKAFLLLLQQEFAQAMESGDELPRALVTRIAAAKVEAVEFAIKSLALLRRDVGAFSLLATSPFGANNDILLCCRFAEGDSRVLQQMLTRDLVRAHAKTTSVLRLLWRFLQDWLSGALHSPARLRYLRDQKLLQLLWLLTKLHRSCQQKGMTKAQADTEAWLQAGQLIYDVAKTQAQQLIHGTVEAACGPSLDTRRFLEMCISDCEARHVY</sequence>
<name>A0AA36I6H3_9DINO</name>
<organism evidence="4 5">
    <name type="scientific">Effrenium voratum</name>
    <dbReference type="NCBI Taxonomy" id="2562239"/>
    <lineage>
        <taxon>Eukaryota</taxon>
        <taxon>Sar</taxon>
        <taxon>Alveolata</taxon>
        <taxon>Dinophyceae</taxon>
        <taxon>Suessiales</taxon>
        <taxon>Symbiodiniaceae</taxon>
        <taxon>Effrenium</taxon>
    </lineage>
</organism>
<dbReference type="Pfam" id="PF02770">
    <property type="entry name" value="Acyl-CoA_dh_M"/>
    <property type="match status" value="1"/>
</dbReference>
<dbReference type="InterPro" id="IPR012258">
    <property type="entry name" value="Acyl-CoA_oxidase"/>
</dbReference>
<dbReference type="InterPro" id="IPR046373">
    <property type="entry name" value="Acyl-CoA_Oxase/DH_mid-dom_sf"/>
</dbReference>